<dbReference type="AlphaFoldDB" id="A0A2H9ZS21"/>
<dbReference type="PANTHER" id="PTHR47344">
    <property type="entry name" value="RING ZINC FINGER PROTEIN-RELATED"/>
    <property type="match status" value="1"/>
</dbReference>
<dbReference type="EMBL" id="KZ454427">
    <property type="protein sequence ID" value="PKA46078.1"/>
    <property type="molecule type" value="Genomic_DNA"/>
</dbReference>
<organism evidence="5 6">
    <name type="scientific">Apostasia shenzhenica</name>
    <dbReference type="NCBI Taxonomy" id="1088818"/>
    <lineage>
        <taxon>Eukaryota</taxon>
        <taxon>Viridiplantae</taxon>
        <taxon>Streptophyta</taxon>
        <taxon>Embryophyta</taxon>
        <taxon>Tracheophyta</taxon>
        <taxon>Spermatophyta</taxon>
        <taxon>Magnoliopsida</taxon>
        <taxon>Liliopsida</taxon>
        <taxon>Asparagales</taxon>
        <taxon>Orchidaceae</taxon>
        <taxon>Apostasioideae</taxon>
        <taxon>Apostasia</taxon>
    </lineage>
</organism>
<feature type="domain" description="RING-type" evidence="4">
    <location>
        <begin position="11"/>
        <end position="59"/>
    </location>
</feature>
<evidence type="ECO:0000259" key="4">
    <source>
        <dbReference type="PROSITE" id="PS50089"/>
    </source>
</evidence>
<proteinExistence type="predicted"/>
<feature type="coiled-coil region" evidence="2">
    <location>
        <begin position="241"/>
        <end position="275"/>
    </location>
</feature>
<name>A0A2H9ZS21_9ASPA</name>
<dbReference type="PROSITE" id="PS50089">
    <property type="entry name" value="ZF_RING_2"/>
    <property type="match status" value="1"/>
</dbReference>
<dbReference type="GO" id="GO:0008270">
    <property type="term" value="F:zinc ion binding"/>
    <property type="evidence" value="ECO:0007669"/>
    <property type="project" value="UniProtKB-KW"/>
</dbReference>
<dbReference type="InterPro" id="IPR013083">
    <property type="entry name" value="Znf_RING/FYVE/PHD"/>
</dbReference>
<evidence type="ECO:0000256" key="3">
    <source>
        <dbReference type="SAM" id="MobiDB-lite"/>
    </source>
</evidence>
<dbReference type="Proteomes" id="UP000236161">
    <property type="component" value="Unassembled WGS sequence"/>
</dbReference>
<accession>A0A2H9ZS21</accession>
<dbReference type="PANTHER" id="PTHR47344:SF1">
    <property type="entry name" value="RING ZINC FINGER PROTEIN-RELATED"/>
    <property type="match status" value="1"/>
</dbReference>
<dbReference type="OrthoDB" id="8062037at2759"/>
<evidence type="ECO:0000313" key="5">
    <source>
        <dbReference type="EMBL" id="PKA46078.1"/>
    </source>
</evidence>
<reference evidence="5 6" key="1">
    <citation type="journal article" date="2017" name="Nature">
        <title>The Apostasia genome and the evolution of orchids.</title>
        <authorList>
            <person name="Zhang G.Q."/>
            <person name="Liu K.W."/>
            <person name="Li Z."/>
            <person name="Lohaus R."/>
            <person name="Hsiao Y.Y."/>
            <person name="Niu S.C."/>
            <person name="Wang J.Y."/>
            <person name="Lin Y.C."/>
            <person name="Xu Q."/>
            <person name="Chen L.J."/>
            <person name="Yoshida K."/>
            <person name="Fujiwara S."/>
            <person name="Wang Z.W."/>
            <person name="Zhang Y.Q."/>
            <person name="Mitsuda N."/>
            <person name="Wang M."/>
            <person name="Liu G.H."/>
            <person name="Pecoraro L."/>
            <person name="Huang H.X."/>
            <person name="Xiao X.J."/>
            <person name="Lin M."/>
            <person name="Wu X.Y."/>
            <person name="Wu W.L."/>
            <person name="Chen Y.Y."/>
            <person name="Chang S.B."/>
            <person name="Sakamoto S."/>
            <person name="Ohme-Takagi M."/>
            <person name="Yagi M."/>
            <person name="Zeng S.J."/>
            <person name="Shen C.Y."/>
            <person name="Yeh C.M."/>
            <person name="Luo Y.B."/>
            <person name="Tsai W.C."/>
            <person name="Van de Peer Y."/>
            <person name="Liu Z.J."/>
        </authorList>
    </citation>
    <scope>NUCLEOTIDE SEQUENCE [LARGE SCALE GENOMIC DNA]</scope>
    <source>
        <strain evidence="6">cv. Shenzhen</strain>
        <tissue evidence="5">Stem</tissue>
    </source>
</reference>
<keyword evidence="1" id="KW-0862">Zinc</keyword>
<dbReference type="SMART" id="SM00184">
    <property type="entry name" value="RING"/>
    <property type="match status" value="1"/>
</dbReference>
<evidence type="ECO:0000313" key="6">
    <source>
        <dbReference type="Proteomes" id="UP000236161"/>
    </source>
</evidence>
<dbReference type="SUPFAM" id="SSF57850">
    <property type="entry name" value="RING/U-box"/>
    <property type="match status" value="1"/>
</dbReference>
<dbReference type="STRING" id="1088818.A0A2H9ZS21"/>
<feature type="compositionally biased region" description="Basic and acidic residues" evidence="3">
    <location>
        <begin position="412"/>
        <end position="426"/>
    </location>
</feature>
<dbReference type="InterPro" id="IPR001841">
    <property type="entry name" value="Znf_RING"/>
</dbReference>
<keyword evidence="1" id="KW-0863">Zinc-finger</keyword>
<gene>
    <name evidence="5" type="primary">RHA1B</name>
    <name evidence="5" type="ORF">AXF42_Ash015369</name>
</gene>
<evidence type="ECO:0000256" key="2">
    <source>
        <dbReference type="SAM" id="Coils"/>
    </source>
</evidence>
<keyword evidence="2" id="KW-0175">Coiled coil</keyword>
<dbReference type="Gene3D" id="3.30.40.10">
    <property type="entry name" value="Zinc/RING finger domain, C3HC4 (zinc finger)"/>
    <property type="match status" value="1"/>
</dbReference>
<feature type="region of interest" description="Disordered" evidence="3">
    <location>
        <begin position="407"/>
        <end position="426"/>
    </location>
</feature>
<keyword evidence="6" id="KW-1185">Reference proteome</keyword>
<dbReference type="Pfam" id="PF13639">
    <property type="entry name" value="zf-RING_2"/>
    <property type="match status" value="1"/>
</dbReference>
<protein>
    <submittedName>
        <fullName evidence="5">E3 ubiquitin-protein ligase RHA1B</fullName>
    </submittedName>
</protein>
<sequence length="570" mass="63725">MAGGSGQRAICTICFEDLKPIVEDLQSIPICGHVFHEICIQQWYEYCSAGKKPSCPVCKQFCSRDDLSRLYFQSTGESTQFSSENPDSDGQALAEKVRRLEGKLMVVTSTFESQQELLKKVNAELSTWKQLANKEEMMKEEIKKEMVCSQHFLLLKIEELSRKNIECSKLEERCLGLAKELAALKLATDINLEEEDVMKLASIGHGNNTENAVDVLKKSLTLRNKSYKDLMIQCNILGRSQSRALQKLGRAKEKIKKLKKRLLEVEKELEGKENEVLRDLKASYKSKSKHSSLCSTKQKVGCHISTVPFVDKAMRHHEATEMSNQMTSPSNGPDLLCDINSAELWVDKSVQDYEGSNAKLDLAIYSGNLVGLDTLKLIHDSNEHCVYEVACEDGQVYRDATPYSEMESSSILKDKNSYPEGSQPKDDCKGAQIIIEQNPIKKMRTITTEKIVMDDIHMEVHLDTVKKEPQAYASLACLGSTSILGRHVGADGVTSGTGRWCKQVHSKSSNSGDLIAVGADGRGGRIKVLRSREKYMEGSAKPLSSKKQKNSSKQTCQFNIEHFFVKTESP</sequence>
<keyword evidence="1" id="KW-0479">Metal-binding</keyword>
<evidence type="ECO:0000256" key="1">
    <source>
        <dbReference type="PROSITE-ProRule" id="PRU00175"/>
    </source>
</evidence>